<name>E0XX60_9DELT</name>
<dbReference type="AlphaFoldDB" id="E0XX60"/>
<dbReference type="EMBL" id="GU474906">
    <property type="protein sequence ID" value="ADI19001.1"/>
    <property type="molecule type" value="Genomic_DNA"/>
</dbReference>
<accession>E0XX60</accession>
<organism evidence="1">
    <name type="scientific">uncultured delta proteobacterium HF0010_10I05</name>
    <dbReference type="NCBI Taxonomy" id="710822"/>
    <lineage>
        <taxon>Bacteria</taxon>
        <taxon>Deltaproteobacteria</taxon>
        <taxon>environmental samples</taxon>
    </lineage>
</organism>
<evidence type="ECO:0000313" key="1">
    <source>
        <dbReference type="EMBL" id="ADI19001.1"/>
    </source>
</evidence>
<proteinExistence type="predicted"/>
<sequence>MLYQNYESLDVVQKIGSRVLEKSGILRLNQELYEYNEHAFVDSCEPSKILNEKEIITLENIDPKYLMYDETLHDVMELVDDESDFYMGNAVKFTAQERQWQKWLADEGSFQIGVMRGTVVGQCWRFTSNLELVSDNRDAGWCTIWAQMIVVPNYIEADCVVLKTDESWDEKQLLKFNEEGFQKLEKELNLFALKG</sequence>
<reference evidence="1" key="1">
    <citation type="journal article" date="2011" name="Environ. Microbiol.">
        <title>Time-series analyses of Monterey Bay coastal microbial picoplankton using a 'genome proxy' microarray.</title>
        <authorList>
            <person name="Rich V.I."/>
            <person name="Pham V.D."/>
            <person name="Eppley J."/>
            <person name="Shi Y."/>
            <person name="DeLong E.F."/>
        </authorList>
    </citation>
    <scope>NUCLEOTIDE SEQUENCE</scope>
</reference>
<protein>
    <submittedName>
        <fullName evidence="1">Uncharacterized protein</fullName>
    </submittedName>
</protein>